<dbReference type="RefSeq" id="WP_178734356.1">
    <property type="nucleotide sequence ID" value="NZ_JABUOH010000054.1"/>
</dbReference>
<dbReference type="EMBL" id="JABUOH010000054">
    <property type="protein sequence ID" value="NWN45971.1"/>
    <property type="molecule type" value="Genomic_DNA"/>
</dbReference>
<organism evidence="2 3">
    <name type="scientific">Candidatus Phytoplasma pruni</name>
    <dbReference type="NCBI Taxonomy" id="479893"/>
    <lineage>
        <taxon>Bacteria</taxon>
        <taxon>Bacillati</taxon>
        <taxon>Mycoplasmatota</taxon>
        <taxon>Mollicutes</taxon>
        <taxon>Acholeplasmatales</taxon>
        <taxon>Acholeplasmataceae</taxon>
        <taxon>Candidatus Phytoplasma</taxon>
        <taxon>16SrIII (X-disease group)</taxon>
    </lineage>
</organism>
<proteinExistence type="predicted"/>
<dbReference type="InterPro" id="IPR021348">
    <property type="entry name" value="DUF2963"/>
</dbReference>
<feature type="domain" description="DUF2963" evidence="1">
    <location>
        <begin position="359"/>
        <end position="406"/>
    </location>
</feature>
<dbReference type="Pfam" id="PF11178">
    <property type="entry name" value="DUF2963"/>
    <property type="match status" value="2"/>
</dbReference>
<feature type="non-terminal residue" evidence="2">
    <location>
        <position position="1"/>
    </location>
</feature>
<dbReference type="AlphaFoldDB" id="A0A851HD15"/>
<feature type="domain" description="DUF2963" evidence="1">
    <location>
        <begin position="198"/>
        <end position="247"/>
    </location>
</feature>
<evidence type="ECO:0000313" key="3">
    <source>
        <dbReference type="Proteomes" id="UP000568109"/>
    </source>
</evidence>
<sequence length="559" mass="66103">DKIIRPNVKAAFNRIWFDRDVYAKSGFSYTTKEVPSEFTTIWTDPQGYIVKKEITTISDPTTTSKNIASYFPTTTTSCEDYIKKAHQFKPVSTETAITWFHQNNYLTFYRDLSAIQSQNSNSRPSHFNSMEDYYKNQGIIAYYKIHPRPTFPVEIIYHEDSQFIKRMNLIQNGIYIYNPNGSIKQINNHSDQKIKEFFYNDKGSIDSIDDFNPQTGNRTKSIHYNPDNTISSITHYDPHFHKRSQTTRYYHSFLYHWLKLSPIQEETFYTGDQIREKLDKSDRTLYDIEGKTHPYVYKKGPLWDNWYIDGKFCRRKYETNLHTTPPPTSLDNVENPQKFISFIHKYIVPSGDHIRSNFYFPNGQVDFITEHNINTGVQTKRIDYKGNGSFQFIKEYDFQSAAFIRYRYPSDLTPEEITAVEQSRQLALQEYQHSQQAYHSSLSENSSFFNQKINTIRQTSPQTYQIHRHFITRHDEIYNTLPHLKGITGIKAPQKDRYNDTDGYFDRQLINTPLFFYTAYLENNHHGANPIRESSITIERLIELAKEKQKILHLFYLLN</sequence>
<protein>
    <submittedName>
        <fullName evidence="2">DUF2963 domain-containing protein</fullName>
    </submittedName>
</protein>
<reference evidence="2 3" key="1">
    <citation type="submission" date="2020-06" db="EMBL/GenBank/DDBJ databases">
        <title>Draft genome sequence of Candidatus Phytoplasma pruni (X-disease group, subgroup 16SrIII-B) strain ChTDIII from Argentina.</title>
        <authorList>
            <person name="Fernandez F.D."/>
            <person name="Zuebert C."/>
            <person name="Huettel B."/>
            <person name="Kube M."/>
            <person name="Conci L.R."/>
        </authorList>
    </citation>
    <scope>NUCLEOTIDE SEQUENCE [LARGE SCALE GENOMIC DNA]</scope>
    <source>
        <strain evidence="2 3">ChTDIII</strain>
    </source>
</reference>
<accession>A0A851HD15</accession>
<name>A0A851HD15_9MOLU</name>
<evidence type="ECO:0000313" key="2">
    <source>
        <dbReference type="EMBL" id="NWN45971.1"/>
    </source>
</evidence>
<dbReference type="Gene3D" id="3.90.930.1">
    <property type="match status" value="1"/>
</dbReference>
<evidence type="ECO:0000259" key="1">
    <source>
        <dbReference type="Pfam" id="PF11178"/>
    </source>
</evidence>
<dbReference type="Proteomes" id="UP000568109">
    <property type="component" value="Unassembled WGS sequence"/>
</dbReference>
<comment type="caution">
    <text evidence="2">The sequence shown here is derived from an EMBL/GenBank/DDBJ whole genome shotgun (WGS) entry which is preliminary data.</text>
</comment>
<gene>
    <name evidence="2" type="ORF">HR065_02655</name>
</gene>
<keyword evidence="3" id="KW-1185">Reference proteome</keyword>